<organism evidence="1 2">
    <name type="scientific">Streptococcus porcinus</name>
    <dbReference type="NCBI Taxonomy" id="1340"/>
    <lineage>
        <taxon>Bacteria</taxon>
        <taxon>Bacillati</taxon>
        <taxon>Bacillota</taxon>
        <taxon>Bacilli</taxon>
        <taxon>Lactobacillales</taxon>
        <taxon>Streptococcaceae</taxon>
        <taxon>Streptococcus</taxon>
    </lineage>
</organism>
<dbReference type="EMBL" id="JACEGE010000026">
    <property type="protein sequence ID" value="MBA2796646.1"/>
    <property type="molecule type" value="Genomic_DNA"/>
</dbReference>
<dbReference type="GO" id="GO:0004674">
    <property type="term" value="F:protein serine/threonine kinase activity"/>
    <property type="evidence" value="ECO:0007669"/>
    <property type="project" value="UniProtKB-KW"/>
</dbReference>
<dbReference type="Proteomes" id="UP000524462">
    <property type="component" value="Unassembled WGS sequence"/>
</dbReference>
<sequence>MYMKSKTILYFGLVEITFEVPECIFKNIKEQDNHIKAQAKEVKVRGNLKLIKSNHQFVKYDGKTNISVFGQMKYFKKGTSLYYIGEYLAECLLIEASHTLLVHAAALYNPDTKKSIILFGEKGAGKTTVALRLCIEHGYHLIGNDQIIFGLENGDLFTYAGTANFNIRRTATLSDDLLHKLFGSYFSSFPHSARISWDEKISVSAKELGVLTCHSPANVSKIYYIKTDKKQEGTLQQIWDDNLACLILNELLGRHISAQVSCFQSDEGNYFSAMPLIRYQQNNLVREKIVKTIFKKYNIYKIAADTSEKIVKEIVDEMNSE</sequence>
<keyword evidence="1" id="KW-0723">Serine/threonine-protein kinase</keyword>
<dbReference type="Gene3D" id="3.40.50.300">
    <property type="entry name" value="P-loop containing nucleotide triphosphate hydrolases"/>
    <property type="match status" value="1"/>
</dbReference>
<dbReference type="RefSeq" id="WP_172601597.1">
    <property type="nucleotide sequence ID" value="NZ_JACEGE010000026.1"/>
</dbReference>
<keyword evidence="1" id="KW-0808">Transferase</keyword>
<proteinExistence type="predicted"/>
<accession>A0A7V9WT91</accession>
<gene>
    <name evidence="1" type="ORF">H1B29_09170</name>
</gene>
<evidence type="ECO:0000313" key="2">
    <source>
        <dbReference type="Proteomes" id="UP000524462"/>
    </source>
</evidence>
<name>A0A7V9WT91_STRPO</name>
<dbReference type="AlphaFoldDB" id="A0A7V9WT91"/>
<reference evidence="1 2" key="1">
    <citation type="submission" date="2020-07" db="EMBL/GenBank/DDBJ databases">
        <title>Molecular and genomic characterization of Streptococcus porcinus isolated from diseased swine in Brazil.</title>
        <authorList>
            <person name="Moreno L.Z."/>
            <person name="Matajira C.E.C."/>
            <person name="Poor A.P."/>
            <person name="Dutra M.C."/>
            <person name="Moreno A.M."/>
        </authorList>
    </citation>
    <scope>NUCLEOTIDE SEQUENCE [LARGE SCALE GENOMIC DNA]</scope>
    <source>
        <strain evidence="1 2">SP0816-2</strain>
    </source>
</reference>
<keyword evidence="1" id="KW-0418">Kinase</keyword>
<dbReference type="SUPFAM" id="SSF53795">
    <property type="entry name" value="PEP carboxykinase-like"/>
    <property type="match status" value="1"/>
</dbReference>
<protein>
    <submittedName>
        <fullName evidence="1">Serine/threonine protein kinase</fullName>
    </submittedName>
</protein>
<comment type="caution">
    <text evidence="1">The sequence shown here is derived from an EMBL/GenBank/DDBJ whole genome shotgun (WGS) entry which is preliminary data.</text>
</comment>
<dbReference type="InterPro" id="IPR027417">
    <property type="entry name" value="P-loop_NTPase"/>
</dbReference>
<evidence type="ECO:0000313" key="1">
    <source>
        <dbReference type="EMBL" id="MBA2796646.1"/>
    </source>
</evidence>